<keyword evidence="4" id="KW-0396">Initiation factor</keyword>
<dbReference type="InterPro" id="IPR000649">
    <property type="entry name" value="IF-2B-related"/>
</dbReference>
<feature type="compositionally biased region" description="Low complexity" evidence="10">
    <location>
        <begin position="27"/>
        <end position="64"/>
    </location>
</feature>
<dbReference type="Gene3D" id="3.40.50.10470">
    <property type="entry name" value="Translation initiation factor eif-2b, domain 2"/>
    <property type="match status" value="1"/>
</dbReference>
<comment type="subunit">
    <text evidence="8">Component of the translation initiation factor 2B (eIF2B) complex which is a heterodecamer of two sets of five different subunits: alpha, beta, gamma, delta and epsilon. Subunits alpha, beta and delta comprise a regulatory subcomplex and subunits epsilon and gamma comprise a catalytic subcomplex. Within the complex, the hexameric regulatory complex resides at the center, with the two heterodimeric catalytic subcomplexes bound on opposite sides.</text>
</comment>
<dbReference type="PANTHER" id="PTHR10233:SF14">
    <property type="entry name" value="TRANSLATION INITIATION FACTOR EIF-2B SUBUNIT DELTA"/>
    <property type="match status" value="1"/>
</dbReference>
<keyword evidence="3" id="KW-0963">Cytoplasm</keyword>
<evidence type="ECO:0000256" key="2">
    <source>
        <dbReference type="ARBA" id="ARBA00007251"/>
    </source>
</evidence>
<keyword evidence="12" id="KW-1185">Reference proteome</keyword>
<evidence type="ECO:0000256" key="7">
    <source>
        <dbReference type="ARBA" id="ARBA00044356"/>
    </source>
</evidence>
<dbReference type="GO" id="GO:0003743">
    <property type="term" value="F:translation initiation factor activity"/>
    <property type="evidence" value="ECO:0007669"/>
    <property type="project" value="UniProtKB-KW"/>
</dbReference>
<evidence type="ECO:0000256" key="9">
    <source>
        <dbReference type="RuleBase" id="RU003814"/>
    </source>
</evidence>
<feature type="compositionally biased region" description="Basic and acidic residues" evidence="10">
    <location>
        <begin position="67"/>
        <end position="79"/>
    </location>
</feature>
<feature type="compositionally biased region" description="Polar residues" evidence="10">
    <location>
        <begin position="1"/>
        <end position="18"/>
    </location>
</feature>
<dbReference type="PANTHER" id="PTHR10233">
    <property type="entry name" value="TRANSLATION INITIATION FACTOR EIF-2B"/>
    <property type="match status" value="1"/>
</dbReference>
<evidence type="ECO:0000256" key="8">
    <source>
        <dbReference type="ARBA" id="ARBA00046432"/>
    </source>
</evidence>
<evidence type="ECO:0000256" key="4">
    <source>
        <dbReference type="ARBA" id="ARBA00022540"/>
    </source>
</evidence>
<dbReference type="InterPro" id="IPR042529">
    <property type="entry name" value="IF_2B-like_C"/>
</dbReference>
<dbReference type="Proteomes" id="UP001265746">
    <property type="component" value="Unassembled WGS sequence"/>
</dbReference>
<evidence type="ECO:0000256" key="10">
    <source>
        <dbReference type="SAM" id="MobiDB-lite"/>
    </source>
</evidence>
<feature type="region of interest" description="Disordered" evidence="10">
    <location>
        <begin position="1"/>
        <end position="132"/>
    </location>
</feature>
<name>A0AAD9W0F2_PHOAM</name>
<dbReference type="GO" id="GO:0005829">
    <property type="term" value="C:cytosol"/>
    <property type="evidence" value="ECO:0007669"/>
    <property type="project" value="UniProtKB-SubCell"/>
</dbReference>
<evidence type="ECO:0000256" key="5">
    <source>
        <dbReference type="ARBA" id="ARBA00022917"/>
    </source>
</evidence>
<comment type="similarity">
    <text evidence="2 9">Belongs to the eIF-2B alpha/beta/delta subunits family.</text>
</comment>
<accession>A0AAD9W0F2</accession>
<comment type="caution">
    <text evidence="11">The sequence shown here is derived from an EMBL/GenBank/DDBJ whole genome shotgun (WGS) entry which is preliminary data.</text>
</comment>
<evidence type="ECO:0000313" key="12">
    <source>
        <dbReference type="Proteomes" id="UP001265746"/>
    </source>
</evidence>
<evidence type="ECO:0000256" key="3">
    <source>
        <dbReference type="ARBA" id="ARBA00022490"/>
    </source>
</evidence>
<protein>
    <recommendedName>
        <fullName evidence="6">Translation initiation factor eIF2B subunit delta</fullName>
    </recommendedName>
    <alternativeName>
        <fullName evidence="7">eIF2B GDP-GTP exchange factor subunit delta</fullName>
    </alternativeName>
</protein>
<proteinExistence type="inferred from homology"/>
<dbReference type="EMBL" id="JAUJFL010000005">
    <property type="protein sequence ID" value="KAK2602451.1"/>
    <property type="molecule type" value="Genomic_DNA"/>
</dbReference>
<dbReference type="AlphaFoldDB" id="A0AAD9W0F2"/>
<evidence type="ECO:0000313" key="11">
    <source>
        <dbReference type="EMBL" id="KAK2602451.1"/>
    </source>
</evidence>
<feature type="compositionally biased region" description="Pro residues" evidence="10">
    <location>
        <begin position="118"/>
        <end position="130"/>
    </location>
</feature>
<evidence type="ECO:0000256" key="1">
    <source>
        <dbReference type="ARBA" id="ARBA00004514"/>
    </source>
</evidence>
<dbReference type="SUPFAM" id="SSF100950">
    <property type="entry name" value="NagB/RpiA/CoA transferase-like"/>
    <property type="match status" value="1"/>
</dbReference>
<sequence>MNQNPSHNRVPMANTQISYLRIKMPETDPSAAPAATAAPAPATAAAPAPESTPAAPKLTGAQLKAQKKAEKAARREQSKAAEPTPAAPVANDKQSGGKQNKSKQDAPATSVASRPKKPVPTPAPAPPKQPAGPVIPECFSHLPMAKKLTLSKTDKDVHPAVLSIGQQMATFTLKDNVTRLEATLVAFKKVIKEYESPPGHVFSRHFLPHVLNPQIDYLAECRPMCFAMGNAIRMLKSKIAKLDLDQSDEASKEQLCDAIDLFIQERILYAEESIVSKAASMIANGETIFTYGHHRLVRKALQAARAQGRSFEVAILDDPYERSGQQLAKILRNDGIRVYYYPSLAGLSINLRRASKVLLGAEAMFANGSLYGPAGTCDIAISANDADVAVIALLETVNFDRDRVSADSLTYNEIDPERYSADSLRLLFDATKDKYITAVVTESEEGNATASTSAMLPVLRKMDERTL</sequence>
<keyword evidence="5" id="KW-0648">Protein biosynthesis</keyword>
<dbReference type="InterPro" id="IPR037171">
    <property type="entry name" value="NagB/RpiA_transferase-like"/>
</dbReference>
<gene>
    <name evidence="11" type="ORF">N8I77_008980</name>
</gene>
<dbReference type="Pfam" id="PF01008">
    <property type="entry name" value="IF-2B"/>
    <property type="match status" value="1"/>
</dbReference>
<organism evidence="11 12">
    <name type="scientific">Phomopsis amygdali</name>
    <name type="common">Fusicoccum amygdali</name>
    <dbReference type="NCBI Taxonomy" id="1214568"/>
    <lineage>
        <taxon>Eukaryota</taxon>
        <taxon>Fungi</taxon>
        <taxon>Dikarya</taxon>
        <taxon>Ascomycota</taxon>
        <taxon>Pezizomycotina</taxon>
        <taxon>Sordariomycetes</taxon>
        <taxon>Sordariomycetidae</taxon>
        <taxon>Diaporthales</taxon>
        <taxon>Diaporthaceae</taxon>
        <taxon>Diaporthe</taxon>
    </lineage>
</organism>
<reference evidence="11" key="1">
    <citation type="submission" date="2023-06" db="EMBL/GenBank/DDBJ databases">
        <authorList>
            <person name="Noh H."/>
        </authorList>
    </citation>
    <scope>NUCLEOTIDE SEQUENCE</scope>
    <source>
        <strain evidence="11">DUCC20226</strain>
    </source>
</reference>
<evidence type="ECO:0000256" key="6">
    <source>
        <dbReference type="ARBA" id="ARBA00044147"/>
    </source>
</evidence>
<comment type="subcellular location">
    <subcellularLocation>
        <location evidence="1">Cytoplasm</location>
        <location evidence="1">Cytosol</location>
    </subcellularLocation>
</comment>